<dbReference type="Gene3D" id="3.40.140.20">
    <property type="match status" value="2"/>
</dbReference>
<gene>
    <name evidence="12" type="ORF">HJC23_007635</name>
</gene>
<dbReference type="Pfam" id="PF01808">
    <property type="entry name" value="AICARFT_IMPCHas"/>
    <property type="match status" value="1"/>
</dbReference>
<proteinExistence type="inferred from homology"/>
<protein>
    <recommendedName>
        <fullName evidence="14">Phosphoribosylaminoimidazolecarboxamide formyltransferase</fullName>
    </recommendedName>
</protein>
<dbReference type="Gene3D" id="1.10.287.440">
    <property type="match status" value="1"/>
</dbReference>
<dbReference type="InterPro" id="IPR002695">
    <property type="entry name" value="PurH-like"/>
</dbReference>
<feature type="domain" description="Fibronectin type-III" evidence="10">
    <location>
        <begin position="5212"/>
        <end position="5321"/>
    </location>
</feature>
<feature type="domain" description="Fibronectin type-III" evidence="10">
    <location>
        <begin position="6240"/>
        <end position="6364"/>
    </location>
</feature>
<comment type="pathway">
    <text evidence="3">Purine metabolism; IMP biosynthesis via de novo pathway; 5-formamido-1-(5-phospho-D-ribosyl)imidazole-4-carboxamide from 5-amino-1-(5-phospho-D-ribosyl)imidazole-4-carboxamide (10-formyl THF route): step 1/1.</text>
</comment>
<dbReference type="FunFam" id="3.40.50.1380:FF:000001">
    <property type="entry name" value="Bifunctional purine biosynthesis protein PurH"/>
    <property type="match status" value="1"/>
</dbReference>
<evidence type="ECO:0000256" key="9">
    <source>
        <dbReference type="ARBA" id="ARBA00023268"/>
    </source>
</evidence>
<dbReference type="Pfam" id="PF00041">
    <property type="entry name" value="fn3"/>
    <property type="match status" value="2"/>
</dbReference>
<evidence type="ECO:0000256" key="6">
    <source>
        <dbReference type="ARBA" id="ARBA00022679"/>
    </source>
</evidence>
<dbReference type="PANTHER" id="PTHR11692">
    <property type="entry name" value="BIFUNCTIONAL PURINE BIOSYNTHESIS PROTEIN PURH"/>
    <property type="match status" value="1"/>
</dbReference>
<dbReference type="CDD" id="cd00063">
    <property type="entry name" value="FN3"/>
    <property type="match status" value="7"/>
</dbReference>
<evidence type="ECO:0000313" key="13">
    <source>
        <dbReference type="Proteomes" id="UP001516023"/>
    </source>
</evidence>
<keyword evidence="13" id="KW-1185">Reference proteome</keyword>
<evidence type="ECO:0000256" key="5">
    <source>
        <dbReference type="ARBA" id="ARBA00022490"/>
    </source>
</evidence>
<evidence type="ECO:0000256" key="2">
    <source>
        <dbReference type="ARBA" id="ARBA00004844"/>
    </source>
</evidence>
<name>A0ABD3QRT7_9STRA</name>
<dbReference type="GO" id="GO:0016740">
    <property type="term" value="F:transferase activity"/>
    <property type="evidence" value="ECO:0007669"/>
    <property type="project" value="UniProtKB-KW"/>
</dbReference>
<dbReference type="Pfam" id="PF02142">
    <property type="entry name" value="MGS"/>
    <property type="match status" value="1"/>
</dbReference>
<organism evidence="12 13">
    <name type="scientific">Cyclotella cryptica</name>
    <dbReference type="NCBI Taxonomy" id="29204"/>
    <lineage>
        <taxon>Eukaryota</taxon>
        <taxon>Sar</taxon>
        <taxon>Stramenopiles</taxon>
        <taxon>Ochrophyta</taxon>
        <taxon>Bacillariophyta</taxon>
        <taxon>Coscinodiscophyceae</taxon>
        <taxon>Thalassiosirophycidae</taxon>
        <taxon>Stephanodiscales</taxon>
        <taxon>Stephanodiscaceae</taxon>
        <taxon>Cyclotella</taxon>
    </lineage>
</organism>
<feature type="domain" description="Fibronectin type-III" evidence="10">
    <location>
        <begin position="6137"/>
        <end position="6237"/>
    </location>
</feature>
<comment type="similarity">
    <text evidence="4">Belongs to the PurH family.</text>
</comment>
<keyword evidence="6" id="KW-0808">Transferase</keyword>
<evidence type="ECO:0000256" key="1">
    <source>
        <dbReference type="ARBA" id="ARBA00004514"/>
    </source>
</evidence>
<dbReference type="PANTHER" id="PTHR11692:SF0">
    <property type="entry name" value="BIFUNCTIONAL PURINE BIOSYNTHESIS PROTEIN ATIC"/>
    <property type="match status" value="1"/>
</dbReference>
<keyword evidence="8" id="KW-0378">Hydrolase</keyword>
<dbReference type="FunFam" id="3.40.140.20:FF:000003">
    <property type="entry name" value="Bifunctional purine biosynthesis protein"/>
    <property type="match status" value="1"/>
</dbReference>
<dbReference type="GO" id="GO:0006164">
    <property type="term" value="P:purine nucleotide biosynthetic process"/>
    <property type="evidence" value="ECO:0007669"/>
    <property type="project" value="UniProtKB-KW"/>
</dbReference>
<dbReference type="GO" id="GO:0016787">
    <property type="term" value="F:hydrolase activity"/>
    <property type="evidence" value="ECO:0007669"/>
    <property type="project" value="UniProtKB-KW"/>
</dbReference>
<keyword evidence="5" id="KW-0963">Cytoplasm</keyword>
<dbReference type="InterPro" id="IPR036116">
    <property type="entry name" value="FN3_sf"/>
</dbReference>
<dbReference type="InterPro" id="IPR024051">
    <property type="entry name" value="AICAR_Tfase_dup_dom_sf"/>
</dbReference>
<evidence type="ECO:0000256" key="4">
    <source>
        <dbReference type="ARBA" id="ARBA00007667"/>
    </source>
</evidence>
<feature type="domain" description="MGS-like" evidence="11">
    <location>
        <begin position="13"/>
        <end position="160"/>
    </location>
</feature>
<dbReference type="SUPFAM" id="SSF49265">
    <property type="entry name" value="Fibronectin type III"/>
    <property type="match status" value="9"/>
</dbReference>
<dbReference type="Proteomes" id="UP001516023">
    <property type="component" value="Unassembled WGS sequence"/>
</dbReference>
<evidence type="ECO:0000313" key="12">
    <source>
        <dbReference type="EMBL" id="KAL3802858.1"/>
    </source>
</evidence>
<accession>A0ABD3QRT7</accession>
<dbReference type="SUPFAM" id="SSF53927">
    <property type="entry name" value="Cytidine deaminase-like"/>
    <property type="match status" value="1"/>
</dbReference>
<dbReference type="EMBL" id="JABMIG020000017">
    <property type="protein sequence ID" value="KAL3802858.1"/>
    <property type="molecule type" value="Genomic_DNA"/>
</dbReference>
<dbReference type="NCBIfam" id="NF005492">
    <property type="entry name" value="PRK07106.1"/>
    <property type="match status" value="1"/>
</dbReference>
<dbReference type="SMART" id="SM00798">
    <property type="entry name" value="AICARFT_IMPCHas"/>
    <property type="match status" value="1"/>
</dbReference>
<evidence type="ECO:0000256" key="3">
    <source>
        <dbReference type="ARBA" id="ARBA00004954"/>
    </source>
</evidence>
<evidence type="ECO:0000256" key="8">
    <source>
        <dbReference type="ARBA" id="ARBA00022801"/>
    </source>
</evidence>
<comment type="subcellular location">
    <subcellularLocation>
        <location evidence="1">Cytoplasm</location>
        <location evidence="1">Cytosol</location>
    </subcellularLocation>
</comment>
<dbReference type="InterPro" id="IPR013783">
    <property type="entry name" value="Ig-like_fold"/>
</dbReference>
<keyword evidence="9" id="KW-0511">Multifunctional enzyme</keyword>
<dbReference type="CDD" id="cd01421">
    <property type="entry name" value="IMPCH"/>
    <property type="match status" value="1"/>
</dbReference>
<dbReference type="NCBIfam" id="TIGR00355">
    <property type="entry name" value="purH"/>
    <property type="match status" value="1"/>
</dbReference>
<evidence type="ECO:0000259" key="10">
    <source>
        <dbReference type="PROSITE" id="PS50853"/>
    </source>
</evidence>
<dbReference type="SUPFAM" id="SSF52335">
    <property type="entry name" value="Methylglyoxal synthase-like"/>
    <property type="match status" value="1"/>
</dbReference>
<dbReference type="InterPro" id="IPR036914">
    <property type="entry name" value="MGS-like_dom_sf"/>
</dbReference>
<comment type="pathway">
    <text evidence="2">Purine metabolism; IMP biosynthesis via de novo pathway; IMP from 5-formamido-1-(5-phospho-D-ribosyl)imidazole-4-carboxamide: step 1/1.</text>
</comment>
<dbReference type="InterPro" id="IPR024050">
    <property type="entry name" value="AICAR_Tfase_insert_dom_sf"/>
</dbReference>
<dbReference type="InterPro" id="IPR016193">
    <property type="entry name" value="Cytidine_deaminase-like"/>
</dbReference>
<dbReference type="InterPro" id="IPR011607">
    <property type="entry name" value="MGS-like_dom"/>
</dbReference>
<dbReference type="GO" id="GO:0005829">
    <property type="term" value="C:cytosol"/>
    <property type="evidence" value="ECO:0007669"/>
    <property type="project" value="UniProtKB-SubCell"/>
</dbReference>
<comment type="caution">
    <text evidence="12">The sequence shown here is derived from an EMBL/GenBank/DDBJ whole genome shotgun (WGS) entry which is preliminary data.</text>
</comment>
<dbReference type="InterPro" id="IPR003961">
    <property type="entry name" value="FN3_dom"/>
</dbReference>
<dbReference type="PROSITE" id="PS50853">
    <property type="entry name" value="FN3"/>
    <property type="match status" value="4"/>
</dbReference>
<dbReference type="SMART" id="SM00060">
    <property type="entry name" value="FN3"/>
    <property type="match status" value="12"/>
</dbReference>
<evidence type="ECO:0008006" key="14">
    <source>
        <dbReference type="Google" id="ProtNLM"/>
    </source>
</evidence>
<dbReference type="SMART" id="SM00851">
    <property type="entry name" value="MGS"/>
    <property type="match status" value="1"/>
</dbReference>
<dbReference type="Gene3D" id="3.40.50.1380">
    <property type="entry name" value="Methylglyoxal synthase-like domain"/>
    <property type="match status" value="1"/>
</dbReference>
<sequence length="6364" mass="686499">MAHILSAVSGEQADVFPITRALLSVSDKSSLIPLAEFLHSKKVHLLSTGGTAKAIRDAGIPVTDVSEYTGSAECLDGRVKTLHPKIHGGLLGVRGNEKHEADMKEHDIGKIDMTILNLYPFESTVNSGAGFEQCIENIDIGGPSMLRSTAKNHAFTTIVTSPDQYQEVMECMEKNGGGTTLELRRRFAARAFALSAKYDGMIANWFGEQLAKDGGEKGTSVVTRVYEPAFQLKYGCNPHQKPAAILSSLNKKLPFQILNGTPGYINLLDAANAYLLVKELRQATNLAAASSFKHVSPAGAAVAVPLTDIECAAYEITPEAASKLTPSALAYLRARNADPMCSFGDYAAVSDVVDEDTALILKKEVSDGIVAPGYTPAALEILKAKKGGKFIILEANPDFVPDDVEYREVYGMTFAQKRNDVIITTEHMTKNVVTKGGVSSLTDAAIRDMIVASICVKYTQSNSVGFAKDGMMVGVGAGQQSRVDCVKLAGRKVKTWYLRQHPKVLGLKFKEGVKRQDRVNARVRYIEGDFTPEERTRWEAQFEVVPDALSEEEKDEFMKQATGVTISSDAFFPFRDSIDHASKVGVCYVVQPGGSVQDEQVTACCDDYGMVMSFTDLLHPSLAADLVSSNYQFGDLILQYLPPPNDGGEAITKYKIEWDASINADGSASGPSFSPSSQNYGYAEVANVSEEQEIIVSCRSFCTGTFSLSWGGRVTEPPLSVDASPAEVEEAINHLVEPFNIYTDGTSAVRVSRKASAFAFKWRVTFPGVIGDVGLIKPDGDFLFGGGATVRVDEVRSGSSDLYPGAYTNEVQTVSVRKRKGFDCESLSGSFVLSFEGKVTSQIDVDTSAVEFKDILESLETVHSVNVRTDHHTSTGSGDCSSRSWIVTFTNLVHETRQGAGDIREMQLFSSSLTDPSFTQVQVFENVKGTNPRSFNIVGLMRGLLYYCRVSAYNAQNGYGVSSSIVSAIPKTQPASPRNAILSLPDASLYPGRDGTSLKVSWHAADDDGGDAVTDHKIEWYSEANGYEIQKLTTSSSNGVVEVQSVKISADTDGIAGFFTLTFRGETTELIPHDAEADGEESVETKLERLSTIGDVEVSRELSWASIPNVKFDLTNGSNEVSRAGGSYSGTLMDIIFVGDEIKIGDEVYTVLSVGATSLILDTSYSGPFATSVHIYKWSFGYEWMVTFTSHVGEQPLIQANPANNWAGTNPIIDVARVQKGLQPLGGTFRLGYEGENTLAIPFDASADLLKQALESLHAIGEVSVARYENNNGYNYFITFLSELGNLDHLVVDDSQLTGPDARARVATIVDGTTPSNYGYVIIPNIYNSPTMEYTLDDMENGVAYFVRISSKNSKGYGYAAVASQSPMRPMRRPSSPTSITITPLSNSRIRMSWRGPEQNGGSSIVKYAVQWDTDPSFPSAWIHAFYHEKYVDEEDKNDRLYCHTFAIDPASASYPRYGRVLAYNGYKWSVAEHSVLAHAVVGTPGPVRNFKAFTSSSTGIMLEWEHPAIDDEETCDYAGDGGSAITHYVIEYDEEADFSSPATAGGIYYARIVPFNALGPGVSVTFPSSIGPLADAPPSAPKNLNAFPISTSSIGIDWNTPTFDGGGVIQEYMVEYDTHSNFGNTPRNTTVAVVREVHALKVDSTESDSNVQVIRATVAVTNEVQSIRTQIHGVDELQKISTTCDDVTAEVQMIVTTAVDTNEEQVVSVVADDVDEIQLLRLEGDDQIEIQSVQVSVQRLDEVQNLGIVISHINTAGDGVESTACMGLNVGDPCQDIEDALAGSFTVSFDFDECGGGSDGVNYCQLVLSEYEPNMGTITCSPGLVTDPFSGGDHCVSEPVLHSYSSTEGETGTLQQVLNNLVDDNGIFFMTLTNVPGKQEAITVTRQGRIKTRGSCVLDSSGVGPALCSGEYELLYEIRFDAAHTSGDVPPITIVASDFKIDTTSSSYTNFMCPRSYFALGCEEPVGAALDSNHGSFYNGEAGSTAIEQTKGAQPSGTISLDYECESSIVSLPNTHLMVVSADGMSATFDYSGFVENMALGQWVRFNAGDGIDQYRKIVDIDTVTESVFFESRAPVLGASYADVEYGDYFSDWRETNGESGVSSHCAGSRIHTTLPILVDVHSSSVSETDWRGKIGALPVIDSSGIVISRYLTPNLSTEVGLIWDVTFQKQPGNVHQLFCETLSGYNECSVSTKQDSSIIGGSFRLETMWPHEYTTDSPQLFQSNAIRWNANPADMKNTLESVKDADNNKVFGTVYVTRTPYIPSSHLRWSGGYLWTVTFASRSGNIPALTYDGSALIGTNIRLAVSDEDSGDDDLFQGQRNNAVFSDNDPGLARDGNQITGSFSLSWPGNAYHGSVVTANVFTVQTGGSSTNRYTALSADAFKSLFEEHVLQGSTDQVDVIRSQQPTQWMGYSYTIKFRHEDLGGDVPGLIYMVGSALGGLNSYVEIDEAVKGTELVGTFQLRFEGETTRPIAHDASASDIQNALNELTSIAPSAVTVSGGVKPVRTGPSNGVGSFSTQVKGRIWYVTFASNVWRDPTSQHDSSFVPGNWVGPPASHSDTWTSGFSKSWGKNVGNVPMISCLQTGLSTTNGALPGNGCSVSEIIAGTDPLGGAFKICLDSASNPNGIMSVESDSCTDFIAHNAVASAVESGGDGSSVEEKLESLENVGDVLVTRSSVNMRNGGYTWTVQFLHDVDGPCEQKDDIQSLCNAPGNLPRVCDSTGTTPCNTMSLHGTCLKPNSCNKLTVLDATDNQQGNLFPGGNEKQAIFVKDSEYLGWEDGSIINVAVSKEYRLIIDGVSTECIRHNALATEMATMVQDVLDRGIGGSVRVVRVRSEDLAENGFVYYLTFYDTNDIPLMGTSFSSGTCVNDFEGSQSIVIVPISDGDLHPSTCEDCVDGVVQRGDFQTFEVTGDSLSGVLAWNARPDDVKNHLEQVSGRTVHVTRTVMNKYGSIEFMVTFSENVDTIPSGSGNVAPITVVQAPDTSGRSSHIEINEIVRGSTGLSGSFDLDYQDSGGPRSFSFDESANRMQRKLEEMSTIGRVFVTRDCYPSCSSGGWGGNPVTPDTRGGFQWTIHFLLNPGNDNGFAFPPGSGIVHTPAIYDSNLNGDDATVATYLSSVGSFPLTGAFKLVINGEETGSIPHNIDAGSLREIINDLQSVGDVSVKSGYQTNFQIPRITATVTTDSTVASIVGDLREHIAPGTFFRVGGSQEFDGAELVGSVSMTPLSPFLSGVQLTKRNNLFVGEKVRIASDTFTIAKNGVEIQQLTVHRSSGIADGEAYQLSLSFQGRTEVTSCLTFDASAESVETALNELSILFENGGVSVTRTENTSGFTGNAHFYKIYFVGSQLLRDVEEIVPEPCALGVPPGMNSTNSDFHIRTLIQGGKTEHQRISLASDSGSTNDTPSFQLSITDSNANSWTSPCFKWGVESLDISSLIDANAFSVATLVVGDHGVTDLGNSQYKIDASYFVEGKILVGDFINPGKNCIGRVLSIGEDGKSLLMESPAGCTAVPGDDIYVGSDIAIVDSFTNNESSISELTVLSVFADAEVESDGGLYKLNVDFNGITRRTSCLRFGVSAEEIQREIGLLFDFNSDGSINSDDANHVHVNRIGDGSASSGYGYVYQLWSKGATTIVGSSSVLGSHAPKFSVVDIGSDGGCSDAGVEDMLVTSTASTTDMSNTILLGTDSAIVIHASDKLRMSSALDPTKVYTVDHTSLDGKTLFLNERFEGSSTTAASLYLMRGGSPQFDTQIVRNGRDEFVYDIFFTGTHWKNVPQIQVNTFGDGSCPASFSDIEDGMNRNIGVQTLCDGGGAIDTGSDLQYVLDRYAREDQAGEHDLFLIPPLFLVNTAPPEVRSIIVMDDDNASIWSSGQPSYKLSFGGENTACIAYNALDTDLETALNSLSSMCSGVDPCVTVTRRKDAARAPNGYVYTIYFDLPSATKHGANDPVSSGLQVDTSHPDCNAFDSSAGEKISIDAVTNGKMSYEFTANQVPFVEGTVAHWIGESQADLPIYRVSGAYWLVRFEQSLGVEMAVSLDTLSPNVHSSADLMFKDKNPNHTVISGLSTGIPYYFRTFSRSSYGFSPPSNVISTIPCGQPGKMVNVSSGHSLHRNEVQSVTIAASHQKEVQAIQTSAMPIPEVQEVSLRGKPDSDSNAYRFSLRHPEIQVVKWSAGSPVTSGSFFLKLLYVDRVNSELFGAVVYKEMQSSCISFDASAEELKQAIEANAVSNGLSPGSVHVIRSGNRSYSSNYGYTYEIHFVGSSVRGNMHQFTSDIGLTGIDPSGGITCNAFVSSTNDAFLEIWTEHESQALGTDTPRAELVLDTNTEIVSGEFQLSVTHFGYQHTTDCIPWNASANQVKLALENLSNVDFVRVDRTGDGSLSRNGGHLLVRDYSFQQIDDYTFVASPSYGLSNVLYKGDIVQFSTQGDPNIYFEIVSLIGNTMVIDKVFDGDSSTYRVMRFFGFRYIIYFDGNSMHPDENGDLGFLPQQEGNFIVSVSGTCKPLLSFHNNVLKQISEIPAFANVRVVATYDGGDNLPGTPTDISSMQISSSLISSLPMVISEVHVTHSLETSENGVTFTITYGNDDGNVPLFVCNHPSIELSIASCEANTIMDGNQIGGNFYIESSDPIPHDASAFEVGKAISNIYGIGNVKVSRSEADGQGGYTWTVTFIDSHGDLPLFRTSNSFTGKGATILVSEITKGNELGGFYTLMFGPESTIELPFDASSKAIKSALEDLPGIGLVDVNMDSSIDREMGRTYSITFKHPELGDVELLTADVSQLTGIGGVVFVSEVVKGSLASRDSLYISFNLPRSCSASNVQRAVCGDPISEAVFELSPNSSFSGSPLEYTYRPDYSMQVIRTSYPSSLLSSPLSGYFHVSYDGHTSSPLSAQASASDVRVALENLPGIKTVKVERSYSSQEVSNVCVDVTVGSSIVQCSASCSPCNFASKGIFANRLVKIGTQWFRVSSFYDGAQESFTITSDNDSFVSKQYVGVSSLRDSMLYVWDGGYEWAVSLLSVLGEVKPLTSPIHHMLPSESAVDISTKDCEKCIYASMLSPGTEYLLRGRAKNHRGYSEYSDVITATPRGIPSAPTNVSVNAVSGECLEVTFGSPIYGGPITSYTVQWDYSEHFIHALEAPASCSTLRYGNCVVSSLNVLTPFKHVFCGLLDSESYYVRVSVANGVQVQAIYPSGNPKDNANWSSLVTAQPADQAPDPPSALNALVLGRNGVQILFNWPNRNGGQAISHFVVTYDTSDNFSTAETLVIESTIPAAIPASGDLFLFDFIPTSPELIAGERYFIKLAAINSVGTGEASTTISVIPSGPSDPPNAAMFSTPSMHASTITEATISWTPPSVYGGYPIAGYLVEWWSKGKRPEVQIVQLQYRSTLSKTTFSLSFSPAPTMKKVTSSLPWNASANLVRRELLNLGWDETDDWSMLSDIEVTRTALAKGYMWAITFGSNPDRSLNDGDQVSLVGSVATNGDLGLPSITVSTTYDGQRSKGSDEVQFLQVVGTGTLYGYYRIQFSGSEWTSFIPVHADPAYIKRSLEQLSTVGEVDVTQNDQVDHIAMGTQNDVVHHYEVRFRSNPGNVEAMVVDLAHITSSDNNANVLVYNGDNSLDSLNTKESAAIPGEMPLDYVSSGLLSPTINNYQITGLKTGTEYFVSVSAKSPLHGLSRRLIPNPESIIPTLQAPEAPSRVTLNVNSGFSDSLVVTFEPPASTGGSEILFYRVELDPTDRFDNPIVQDFKCPASNKQTEWEIKTFVDGGGVISGGTFTLELEVDGYTYATAEIPYDSVALASDEIGISEELMPTFSTSQNTNSVSTIPPTEIEEILFPGDRLRFSGQSIALQYFEVVSVNGTSALLSNPFSGNDGVQVSTTRNYGGRGSPLLSRIHCQYDHVLCPLESEHRSGSLQSKLEDITAAIQRGVFVDRDGPHAQNGFTWRVTFLDDARPLDSDYKLRVHSNSLTTFANQGTPQVSVSLLNRGQTYSVCSGSLVMPSYGGLVKGLEYYGRVSARNSEGYSLPMQAPGRVAPKVVPGAPTGVTLSVVSSTILRVMFGSPSDNGGDSITGYMVEWSTSSAFTNIEFAAVELLSQGSPFFKNINALKTGTHYFVRVKARNSQGYGVAQISTPSSLNPHQKPSPPTNVRLGITSDTMLTVGWDPPLSNGGDPISKYRVEWDTHPEFSSMSEPPHKGYTEIGPKARSYTVELLSPAKNYYLRVSASNSAGDSTYQTATPYDSRPKLQLPGNPYFLQAYTGNIEGRIALSWQRPLIPWHGIPCFDEGGNINNCPTPYGGTLPTSDGGEDITEYEVEYNERQDFLGSDGGRRSYTGFTAVIDNLYSGRTYFVRVLARNSIGSGKYCDAVRVTPV</sequence>
<reference evidence="12 13" key="1">
    <citation type="journal article" date="2020" name="G3 (Bethesda)">
        <title>Improved Reference Genome for Cyclotella cryptica CCMP332, a Model for Cell Wall Morphogenesis, Salinity Adaptation, and Lipid Production in Diatoms (Bacillariophyta).</title>
        <authorList>
            <person name="Roberts W.R."/>
            <person name="Downey K.M."/>
            <person name="Ruck E.C."/>
            <person name="Traller J.C."/>
            <person name="Alverson A.J."/>
        </authorList>
    </citation>
    <scope>NUCLEOTIDE SEQUENCE [LARGE SCALE GENOMIC DNA]</scope>
    <source>
        <strain evidence="12 13">CCMP332</strain>
    </source>
</reference>
<keyword evidence="7" id="KW-0658">Purine biosynthesis</keyword>
<evidence type="ECO:0000259" key="11">
    <source>
        <dbReference type="PROSITE" id="PS51855"/>
    </source>
</evidence>
<dbReference type="PROSITE" id="PS51855">
    <property type="entry name" value="MGS"/>
    <property type="match status" value="1"/>
</dbReference>
<feature type="domain" description="Fibronectin type-III" evidence="10">
    <location>
        <begin position="6034"/>
        <end position="6132"/>
    </location>
</feature>
<dbReference type="Gene3D" id="2.60.40.10">
    <property type="entry name" value="Immunoglobulins"/>
    <property type="match status" value="9"/>
</dbReference>
<evidence type="ECO:0000256" key="7">
    <source>
        <dbReference type="ARBA" id="ARBA00022755"/>
    </source>
</evidence>